<keyword evidence="4" id="KW-1185">Reference proteome</keyword>
<feature type="region of interest" description="Disordered" evidence="1">
    <location>
        <begin position="606"/>
        <end position="630"/>
    </location>
</feature>
<evidence type="ECO:0000313" key="3">
    <source>
        <dbReference type="EMBL" id="RYQ85648.1"/>
    </source>
</evidence>
<dbReference type="GO" id="GO:0010073">
    <property type="term" value="P:meristem maintenance"/>
    <property type="evidence" value="ECO:0007669"/>
    <property type="project" value="InterPro"/>
</dbReference>
<dbReference type="PANTHER" id="PTHR46033:SF8">
    <property type="entry name" value="PROTEIN MAINTENANCE OF MERISTEMS-LIKE"/>
    <property type="match status" value="1"/>
</dbReference>
<dbReference type="AlphaFoldDB" id="A0A444X7G5"/>
<protein>
    <recommendedName>
        <fullName evidence="2">Aminotransferase-like plant mobile domain-containing protein</fullName>
    </recommendedName>
</protein>
<evidence type="ECO:0000256" key="1">
    <source>
        <dbReference type="SAM" id="MobiDB-lite"/>
    </source>
</evidence>
<dbReference type="EMBL" id="SDMP01000020">
    <property type="protein sequence ID" value="RYQ85648.1"/>
    <property type="molecule type" value="Genomic_DNA"/>
</dbReference>
<comment type="caution">
    <text evidence="3">The sequence shown here is derived from an EMBL/GenBank/DDBJ whole genome shotgun (WGS) entry which is preliminary data.</text>
</comment>
<gene>
    <name evidence="3" type="ORF">Ahy_B10g105227</name>
</gene>
<organism evidence="3 4">
    <name type="scientific">Arachis hypogaea</name>
    <name type="common">Peanut</name>
    <dbReference type="NCBI Taxonomy" id="3818"/>
    <lineage>
        <taxon>Eukaryota</taxon>
        <taxon>Viridiplantae</taxon>
        <taxon>Streptophyta</taxon>
        <taxon>Embryophyta</taxon>
        <taxon>Tracheophyta</taxon>
        <taxon>Spermatophyta</taxon>
        <taxon>Magnoliopsida</taxon>
        <taxon>eudicotyledons</taxon>
        <taxon>Gunneridae</taxon>
        <taxon>Pentapetalae</taxon>
        <taxon>rosids</taxon>
        <taxon>fabids</taxon>
        <taxon>Fabales</taxon>
        <taxon>Fabaceae</taxon>
        <taxon>Papilionoideae</taxon>
        <taxon>50 kb inversion clade</taxon>
        <taxon>dalbergioids sensu lato</taxon>
        <taxon>Dalbergieae</taxon>
        <taxon>Pterocarpus clade</taxon>
        <taxon>Arachis</taxon>
    </lineage>
</organism>
<dbReference type="Pfam" id="PF10536">
    <property type="entry name" value="PMD"/>
    <property type="match status" value="1"/>
</dbReference>
<feature type="compositionally biased region" description="Basic and acidic residues" evidence="1">
    <location>
        <begin position="523"/>
        <end position="538"/>
    </location>
</feature>
<dbReference type="Proteomes" id="UP000289738">
    <property type="component" value="Chromosome B10"/>
</dbReference>
<proteinExistence type="predicted"/>
<dbReference type="InterPro" id="IPR019557">
    <property type="entry name" value="AminoTfrase-like_pln_mobile"/>
</dbReference>
<accession>A0A444X7G5</accession>
<dbReference type="InterPro" id="IPR044824">
    <property type="entry name" value="MAIN-like"/>
</dbReference>
<evidence type="ECO:0000259" key="2">
    <source>
        <dbReference type="Pfam" id="PF10536"/>
    </source>
</evidence>
<feature type="region of interest" description="Disordered" evidence="1">
    <location>
        <begin position="510"/>
        <end position="558"/>
    </location>
</feature>
<name>A0A444X7G5_ARAHY</name>
<reference evidence="3 4" key="1">
    <citation type="submission" date="2019-01" db="EMBL/GenBank/DDBJ databases">
        <title>Sequencing of cultivated peanut Arachis hypogaea provides insights into genome evolution and oil improvement.</title>
        <authorList>
            <person name="Chen X."/>
        </authorList>
    </citation>
    <scope>NUCLEOTIDE SEQUENCE [LARGE SCALE GENOMIC DNA]</scope>
    <source>
        <strain evidence="4">cv. Fuhuasheng</strain>
        <tissue evidence="3">Leaves</tissue>
    </source>
</reference>
<evidence type="ECO:0000313" key="4">
    <source>
        <dbReference type="Proteomes" id="UP000289738"/>
    </source>
</evidence>
<dbReference type="PANTHER" id="PTHR46033">
    <property type="entry name" value="PROTEIN MAIN-LIKE 2"/>
    <property type="match status" value="1"/>
</dbReference>
<sequence length="719" mass="82947">MEDERRLYQLDGVAHVAGTIDAEPTRCVYSVRRQQNMPLHDRIIPYLERAGLYHLARLNAYWFWLDEPLVSAFIERWRPETHTFHMPFGKCTITLQDVAYQFGLPVDGQAVSGCMIDFHMHIEGVRLAWEWFEELFGELPPPDKRKLYTVHFTWFHERFRVLPADALEETVRIYARAYIMMLLSTQLFMDKSANRVHLRWLPFVVRLDDMSSYSWGAAALAWLYRCMCRVTNRNVTNLAGPLQLLQSWIFWRFPTLRPPGFDAFSFPLASRWATYLSSSDGKERRIIQYRLALDRLTHRDIVWEPYGSLDVLAVIHPEILTEEHIRLWRAVTSLIYFAVIEWHQVDRVFPQLGGVQHLPEPVLNIEYLHSKDGRGGDRWFPTYYRTWRQHWDERVRSVLSVQRVPDPGPSPKYLDWWHHVAHRILSPGIVFADPRPTQVPDDAILRGSSQAPTRVPAFDMPDNRRLERRRRIGTRATDRDWRWLDDMMQEEQVGGDDEGQADHRLRRSSARLRAARGGGAPPVHHDDEAGSSRRHPTDTHVGGTAEASMGGTPFTHVSSSQVLHGCSTQLLADLATTSFTMDLDDQLGRPQFYADFAEIIRGDDVHQYQSPIPGGPSDPTEYRPQPADTPENLVPETQVPETQLPVDLNEPAGSPYDTWFGMGGRHHLHLELGHRRLRREIGERLGLGVQLDVAQARTYLVHSEATMMLTVTNSSVRFS</sequence>
<feature type="domain" description="Aminotransferase-like plant mobile" evidence="2">
    <location>
        <begin position="51"/>
        <end position="418"/>
    </location>
</feature>